<evidence type="ECO:0000259" key="6">
    <source>
        <dbReference type="SMART" id="SM00983"/>
    </source>
</evidence>
<evidence type="ECO:0000313" key="7">
    <source>
        <dbReference type="EMBL" id="GGD63717.1"/>
    </source>
</evidence>
<dbReference type="InterPro" id="IPR053149">
    <property type="entry name" value="TPK"/>
</dbReference>
<gene>
    <name evidence="7" type="ORF">GCM10010911_21850</name>
</gene>
<evidence type="ECO:0000256" key="4">
    <source>
        <dbReference type="ARBA" id="ARBA00022840"/>
    </source>
</evidence>
<dbReference type="Pfam" id="PF04263">
    <property type="entry name" value="TPK_catalytic"/>
    <property type="match status" value="1"/>
</dbReference>
<reference evidence="7" key="1">
    <citation type="journal article" date="2014" name="Int. J. Syst. Evol. Microbiol.">
        <title>Complete genome sequence of Corynebacterium casei LMG S-19264T (=DSM 44701T), isolated from a smear-ripened cheese.</title>
        <authorList>
            <consortium name="US DOE Joint Genome Institute (JGI-PGF)"/>
            <person name="Walter F."/>
            <person name="Albersmeier A."/>
            <person name="Kalinowski J."/>
            <person name="Ruckert C."/>
        </authorList>
    </citation>
    <scope>NUCLEOTIDE SEQUENCE</scope>
    <source>
        <strain evidence="7">CGMCC 1.15178</strain>
    </source>
</reference>
<dbReference type="GO" id="GO:0005524">
    <property type="term" value="F:ATP binding"/>
    <property type="evidence" value="ECO:0007669"/>
    <property type="project" value="UniProtKB-KW"/>
</dbReference>
<dbReference type="PANTHER" id="PTHR41299">
    <property type="entry name" value="THIAMINE PYROPHOSPHOKINASE"/>
    <property type="match status" value="1"/>
</dbReference>
<dbReference type="EC" id="2.7.6.2" evidence="5"/>
<dbReference type="InterPro" id="IPR007371">
    <property type="entry name" value="TPK_catalytic"/>
</dbReference>
<keyword evidence="1" id="KW-0808">Transferase</keyword>
<evidence type="ECO:0000256" key="1">
    <source>
        <dbReference type="ARBA" id="ARBA00022679"/>
    </source>
</evidence>
<dbReference type="AlphaFoldDB" id="A0A917DRR0"/>
<dbReference type="EMBL" id="BMHP01000002">
    <property type="protein sequence ID" value="GGD63717.1"/>
    <property type="molecule type" value="Genomic_DNA"/>
</dbReference>
<dbReference type="GO" id="GO:0030975">
    <property type="term" value="F:thiamine binding"/>
    <property type="evidence" value="ECO:0007669"/>
    <property type="project" value="InterPro"/>
</dbReference>
<dbReference type="InterPro" id="IPR036371">
    <property type="entry name" value="TPK_B1-bd_sf"/>
</dbReference>
<keyword evidence="8" id="KW-1185">Reference proteome</keyword>
<dbReference type="SMART" id="SM00983">
    <property type="entry name" value="TPK_B1_binding"/>
    <property type="match status" value="1"/>
</dbReference>
<accession>A0A917DRR0</accession>
<dbReference type="InterPro" id="IPR036759">
    <property type="entry name" value="TPK_catalytic_sf"/>
</dbReference>
<keyword evidence="2" id="KW-0547">Nucleotide-binding</keyword>
<dbReference type="GO" id="GO:0009229">
    <property type="term" value="P:thiamine diphosphate biosynthetic process"/>
    <property type="evidence" value="ECO:0007669"/>
    <property type="project" value="InterPro"/>
</dbReference>
<proteinExistence type="predicted"/>
<evidence type="ECO:0000256" key="5">
    <source>
        <dbReference type="NCBIfam" id="TIGR01378"/>
    </source>
</evidence>
<dbReference type="CDD" id="cd07995">
    <property type="entry name" value="TPK"/>
    <property type="match status" value="1"/>
</dbReference>
<reference evidence="7" key="2">
    <citation type="submission" date="2020-09" db="EMBL/GenBank/DDBJ databases">
        <authorList>
            <person name="Sun Q."/>
            <person name="Zhou Y."/>
        </authorList>
    </citation>
    <scope>NUCLEOTIDE SEQUENCE</scope>
    <source>
        <strain evidence="7">CGMCC 1.15178</strain>
    </source>
</reference>
<dbReference type="NCBIfam" id="TIGR01378">
    <property type="entry name" value="thi_PPkinase"/>
    <property type="match status" value="1"/>
</dbReference>
<dbReference type="GO" id="GO:0004788">
    <property type="term" value="F:thiamine diphosphokinase activity"/>
    <property type="evidence" value="ECO:0007669"/>
    <property type="project" value="UniProtKB-UniRule"/>
</dbReference>
<dbReference type="SUPFAM" id="SSF63999">
    <property type="entry name" value="Thiamin pyrophosphokinase, catalytic domain"/>
    <property type="match status" value="1"/>
</dbReference>
<dbReference type="GO" id="GO:0016301">
    <property type="term" value="F:kinase activity"/>
    <property type="evidence" value="ECO:0007669"/>
    <property type="project" value="UniProtKB-KW"/>
</dbReference>
<dbReference type="GO" id="GO:0006772">
    <property type="term" value="P:thiamine metabolic process"/>
    <property type="evidence" value="ECO:0007669"/>
    <property type="project" value="UniProtKB-UniRule"/>
</dbReference>
<keyword evidence="3" id="KW-0418">Kinase</keyword>
<evidence type="ECO:0000313" key="8">
    <source>
        <dbReference type="Proteomes" id="UP000612456"/>
    </source>
</evidence>
<feature type="domain" description="Thiamin pyrophosphokinase thiamin-binding" evidence="6">
    <location>
        <begin position="151"/>
        <end position="216"/>
    </location>
</feature>
<evidence type="ECO:0000256" key="2">
    <source>
        <dbReference type="ARBA" id="ARBA00022741"/>
    </source>
</evidence>
<organism evidence="7 8">
    <name type="scientific">Paenibacillus nasutitermitis</name>
    <dbReference type="NCBI Taxonomy" id="1652958"/>
    <lineage>
        <taxon>Bacteria</taxon>
        <taxon>Bacillati</taxon>
        <taxon>Bacillota</taxon>
        <taxon>Bacilli</taxon>
        <taxon>Bacillales</taxon>
        <taxon>Paenibacillaceae</taxon>
        <taxon>Paenibacillus</taxon>
    </lineage>
</organism>
<protein>
    <recommendedName>
        <fullName evidence="5">Thiamine diphosphokinase</fullName>
        <ecNumber evidence="5">2.7.6.2</ecNumber>
    </recommendedName>
</protein>
<sequence length="222" mass="24566">MLREERFAAVTINRILIFSGGALGSWALDEIRQDDYIIGADAGALFLVNHGTRPHLSLGDFDSVTPEQLMQIQANSGETLPCDPIDKNFTDTELAWNLALSKQPSKIILFGALGTRFDHSLANVHLLRSALQLQIDAVIMDNHNRISLITDWKTIEDRQFTYVSLLPLSETVTGITLTGFQYPLNEATLTIGQSLGISNVMEASQAVIRIREGMLLVIESRD</sequence>
<keyword evidence="4" id="KW-0067">ATP-binding</keyword>
<comment type="caution">
    <text evidence="7">The sequence shown here is derived from an EMBL/GenBank/DDBJ whole genome shotgun (WGS) entry which is preliminary data.</text>
</comment>
<dbReference type="Gene3D" id="3.40.50.10240">
    <property type="entry name" value="Thiamin pyrophosphokinase, catalytic domain"/>
    <property type="match status" value="1"/>
</dbReference>
<name>A0A917DRR0_9BACL</name>
<dbReference type="InterPro" id="IPR007373">
    <property type="entry name" value="Thiamin_PyroPKinase_B1-bd"/>
</dbReference>
<dbReference type="PANTHER" id="PTHR41299:SF1">
    <property type="entry name" value="THIAMINE PYROPHOSPHOKINASE"/>
    <property type="match status" value="1"/>
</dbReference>
<dbReference type="SUPFAM" id="SSF63862">
    <property type="entry name" value="Thiamin pyrophosphokinase, substrate-binding domain"/>
    <property type="match status" value="1"/>
</dbReference>
<dbReference type="Proteomes" id="UP000612456">
    <property type="component" value="Unassembled WGS sequence"/>
</dbReference>
<evidence type="ECO:0000256" key="3">
    <source>
        <dbReference type="ARBA" id="ARBA00022777"/>
    </source>
</evidence>
<dbReference type="Pfam" id="PF04265">
    <property type="entry name" value="TPK_B1_binding"/>
    <property type="match status" value="1"/>
</dbReference>
<dbReference type="InterPro" id="IPR006282">
    <property type="entry name" value="Thi_PPkinase"/>
</dbReference>